<dbReference type="EMBL" id="CP020927">
    <property type="protein sequence ID" value="ATP21937.1"/>
    <property type="molecule type" value="Genomic_DNA"/>
</dbReference>
<evidence type="ECO:0000259" key="5">
    <source>
        <dbReference type="PROSITE" id="PS51352"/>
    </source>
</evidence>
<accession>A0A0J9FI41</accession>
<geneLocation type="plasmid" evidence="8">
    <name>pses189</name>
</geneLocation>
<dbReference type="PANTHER" id="PTHR13887:SF14">
    <property type="entry name" value="DISULFIDE BOND FORMATION PROTEIN D"/>
    <property type="match status" value="1"/>
</dbReference>
<name>A0A0J9FI41_SPHYA</name>
<evidence type="ECO:0000313" key="7">
    <source>
        <dbReference type="EMBL" id="ATP21969.1"/>
    </source>
</evidence>
<keyword evidence="7" id="KW-0614">Plasmid</keyword>
<dbReference type="GO" id="GO:0016491">
    <property type="term" value="F:oxidoreductase activity"/>
    <property type="evidence" value="ECO:0007669"/>
    <property type="project" value="UniProtKB-KW"/>
</dbReference>
<geneLocation type="plasmid" evidence="7">
    <name>pSES189</name>
</geneLocation>
<evidence type="ECO:0000256" key="1">
    <source>
        <dbReference type="ARBA" id="ARBA00022729"/>
    </source>
</evidence>
<keyword evidence="2" id="KW-0560">Oxidoreductase</keyword>
<organism evidence="7 8">
    <name type="scientific">Sphingobium yanoikuyae</name>
    <name type="common">Sphingomonas yanoikuyae</name>
    <dbReference type="NCBI Taxonomy" id="13690"/>
    <lineage>
        <taxon>Bacteria</taxon>
        <taxon>Pseudomonadati</taxon>
        <taxon>Pseudomonadota</taxon>
        <taxon>Alphaproteobacteria</taxon>
        <taxon>Sphingomonadales</taxon>
        <taxon>Sphingomonadaceae</taxon>
        <taxon>Sphingobium</taxon>
    </lineage>
</organism>
<evidence type="ECO:0000256" key="4">
    <source>
        <dbReference type="ARBA" id="ARBA00023284"/>
    </source>
</evidence>
<dbReference type="AlphaFoldDB" id="A0A0J9FI41"/>
<dbReference type="SUPFAM" id="SSF52833">
    <property type="entry name" value="Thioredoxin-like"/>
    <property type="match status" value="1"/>
</dbReference>
<dbReference type="Gene3D" id="3.40.30.10">
    <property type="entry name" value="Glutaredoxin"/>
    <property type="match status" value="1"/>
</dbReference>
<evidence type="ECO:0000313" key="6">
    <source>
        <dbReference type="EMBL" id="ATP21937.1"/>
    </source>
</evidence>
<keyword evidence="1" id="KW-0732">Signal</keyword>
<evidence type="ECO:0000256" key="3">
    <source>
        <dbReference type="ARBA" id="ARBA00023157"/>
    </source>
</evidence>
<dbReference type="Pfam" id="PF01323">
    <property type="entry name" value="DSBA"/>
    <property type="match status" value="1"/>
</dbReference>
<evidence type="ECO:0000256" key="2">
    <source>
        <dbReference type="ARBA" id="ARBA00023002"/>
    </source>
</evidence>
<protein>
    <submittedName>
        <fullName evidence="7">Disulfide bond formation protein DsbA</fullName>
    </submittedName>
</protein>
<evidence type="ECO:0000313" key="8">
    <source>
        <dbReference type="Proteomes" id="UP000037029"/>
    </source>
</evidence>
<dbReference type="PROSITE" id="PS51352">
    <property type="entry name" value="THIOREDOXIN_2"/>
    <property type="match status" value="1"/>
</dbReference>
<feature type="domain" description="Thioredoxin" evidence="5">
    <location>
        <begin position="16"/>
        <end position="211"/>
    </location>
</feature>
<keyword evidence="3" id="KW-1015">Disulfide bond</keyword>
<proteinExistence type="predicted"/>
<gene>
    <name evidence="6" type="ORF">BV87_26080</name>
    <name evidence="7" type="ORF">BV87_26310</name>
</gene>
<reference evidence="7 8" key="1">
    <citation type="submission" date="2017-04" db="EMBL/GenBank/DDBJ databases">
        <title>Characterization, genome and methylation analysis of a phthalic acid esters degrading strain Sphingobium yanoikuyae SHJ.</title>
        <authorList>
            <person name="Feng L."/>
        </authorList>
    </citation>
    <scope>NUCLEOTIDE SEQUENCE [LARGE SCALE GENOMIC DNA]</scope>
    <source>
        <strain evidence="7 8">SHJ</strain>
        <plasmid evidence="8">Plasmid pses189</plasmid>
        <plasmid evidence="7">pSES189</plasmid>
    </source>
</reference>
<keyword evidence="4" id="KW-0676">Redox-active center</keyword>
<dbReference type="EMBL" id="CP020927">
    <property type="protein sequence ID" value="ATP21969.1"/>
    <property type="molecule type" value="Genomic_DNA"/>
</dbReference>
<dbReference type="InterPro" id="IPR001853">
    <property type="entry name" value="DSBA-like_thioredoxin_dom"/>
</dbReference>
<dbReference type="Proteomes" id="UP000037029">
    <property type="component" value="Plasmid pses189"/>
</dbReference>
<dbReference type="InterPro" id="IPR036249">
    <property type="entry name" value="Thioredoxin-like_sf"/>
</dbReference>
<dbReference type="PANTHER" id="PTHR13887">
    <property type="entry name" value="GLUTATHIONE S-TRANSFERASE KAPPA"/>
    <property type="match status" value="1"/>
</dbReference>
<dbReference type="InterPro" id="IPR013766">
    <property type="entry name" value="Thioredoxin_domain"/>
</dbReference>
<sequence>MPGPLNRRQAVGLGAVVVGGWAVGQVLRRTAPIGRDVGPTADLILAGGSSPEHGPADATLRLAVFTDYRCPACRHAFPALEEAVRRDGKVRVIYKDWPIFGPPSERAASVALSCAEQGIYPVVHRQLMADNRTIDDDMLRDVVIGAGGDWLSATTWLASHAQAVAARLRANGQEAYSIGLAGTPGFLAGRMLVMGAIDPGDFERLFARARAES</sequence>